<dbReference type="Pfam" id="PF00126">
    <property type="entry name" value="HTH_1"/>
    <property type="match status" value="1"/>
</dbReference>
<dbReference type="InterPro" id="IPR036388">
    <property type="entry name" value="WH-like_DNA-bd_sf"/>
</dbReference>
<reference evidence="6 7" key="1">
    <citation type="submission" date="2017-07" db="EMBL/GenBank/DDBJ databases">
        <title>Niveispirillum cyanobacteriorum sp. nov., isolated from cyanobacterial aggregates in a eutrophic lake.</title>
        <authorList>
            <person name="Cai H."/>
        </authorList>
    </citation>
    <scope>NUCLEOTIDE SEQUENCE [LARGE SCALE GENOMIC DNA]</scope>
    <source>
        <strain evidence="7">TH1-14</strain>
    </source>
</reference>
<keyword evidence="4" id="KW-0804">Transcription</keyword>
<dbReference type="SUPFAM" id="SSF46785">
    <property type="entry name" value="Winged helix' DNA-binding domain"/>
    <property type="match status" value="1"/>
</dbReference>
<dbReference type="InterPro" id="IPR036390">
    <property type="entry name" value="WH_DNA-bd_sf"/>
</dbReference>
<evidence type="ECO:0000259" key="5">
    <source>
        <dbReference type="PROSITE" id="PS50931"/>
    </source>
</evidence>
<dbReference type="Proteomes" id="UP000216998">
    <property type="component" value="Unassembled WGS sequence"/>
</dbReference>
<dbReference type="PANTHER" id="PTHR30419:SF31">
    <property type="entry name" value="BLR3139 PROTEIN"/>
    <property type="match status" value="1"/>
</dbReference>
<accession>A0A255YZX5</accession>
<evidence type="ECO:0000313" key="6">
    <source>
        <dbReference type="EMBL" id="OYQ34234.1"/>
    </source>
</evidence>
<dbReference type="RefSeq" id="WP_094456644.1">
    <property type="nucleotide sequence ID" value="NZ_NOXU01000029.1"/>
</dbReference>
<dbReference type="FunFam" id="1.10.10.10:FF:000001">
    <property type="entry name" value="LysR family transcriptional regulator"/>
    <property type="match status" value="1"/>
</dbReference>
<dbReference type="Gene3D" id="1.10.10.10">
    <property type="entry name" value="Winged helix-like DNA-binding domain superfamily/Winged helix DNA-binding domain"/>
    <property type="match status" value="1"/>
</dbReference>
<comment type="caution">
    <text evidence="6">The sequence shown here is derived from an EMBL/GenBank/DDBJ whole genome shotgun (WGS) entry which is preliminary data.</text>
</comment>
<evidence type="ECO:0000256" key="1">
    <source>
        <dbReference type="ARBA" id="ARBA00009437"/>
    </source>
</evidence>
<dbReference type="PANTHER" id="PTHR30419">
    <property type="entry name" value="HTH-TYPE TRANSCRIPTIONAL REGULATOR YBHD"/>
    <property type="match status" value="1"/>
</dbReference>
<dbReference type="InterPro" id="IPR005119">
    <property type="entry name" value="LysR_subst-bd"/>
</dbReference>
<sequence>MIDKLELFLALARARHFGRAAAEAGVSQPTLSAGVKQLEEMLGVPLVIRGSRFQGFTAEGERLLEWSRRLVGDWRSMRQDIEALRKSACGHFRLAAVPTALAMVPKLTIAVIDKHPGVDFLILASTSQQIIDQVENLAIDAGLTYLDNEPVGNFIQIPLYRERYHLITGPASEFSGRYEVHWSELQDVPLCLLSPDMQNRRIIDRALHQVGVTAEVAVESNSMTALAAHVRTGRWTSIMPTVLMEALGLPAELEAIPLVDPVIEHTIGLVMMNRDPQSPMAAAMIAAARKLSLMQGM</sequence>
<dbReference type="AlphaFoldDB" id="A0A255YZX5"/>
<protein>
    <submittedName>
        <fullName evidence="6">LysR family transcriptional regulator</fullName>
    </submittedName>
</protein>
<proteinExistence type="inferred from homology"/>
<feature type="domain" description="HTH lysR-type" evidence="5">
    <location>
        <begin position="1"/>
        <end position="57"/>
    </location>
</feature>
<dbReference type="CDD" id="cd05466">
    <property type="entry name" value="PBP2_LTTR_substrate"/>
    <property type="match status" value="1"/>
</dbReference>
<dbReference type="Pfam" id="PF03466">
    <property type="entry name" value="LysR_substrate"/>
    <property type="match status" value="1"/>
</dbReference>
<keyword evidence="2" id="KW-0805">Transcription regulation</keyword>
<dbReference type="GO" id="GO:0005829">
    <property type="term" value="C:cytosol"/>
    <property type="evidence" value="ECO:0007669"/>
    <property type="project" value="TreeGrafter"/>
</dbReference>
<dbReference type="OrthoDB" id="9775392at2"/>
<keyword evidence="3" id="KW-0238">DNA-binding</keyword>
<dbReference type="GO" id="GO:0003700">
    <property type="term" value="F:DNA-binding transcription factor activity"/>
    <property type="evidence" value="ECO:0007669"/>
    <property type="project" value="InterPro"/>
</dbReference>
<evidence type="ECO:0000256" key="4">
    <source>
        <dbReference type="ARBA" id="ARBA00023163"/>
    </source>
</evidence>
<dbReference type="Gene3D" id="3.40.190.290">
    <property type="match status" value="1"/>
</dbReference>
<keyword evidence="7" id="KW-1185">Reference proteome</keyword>
<dbReference type="PROSITE" id="PS50931">
    <property type="entry name" value="HTH_LYSR"/>
    <property type="match status" value="1"/>
</dbReference>
<evidence type="ECO:0000256" key="3">
    <source>
        <dbReference type="ARBA" id="ARBA00023125"/>
    </source>
</evidence>
<comment type="similarity">
    <text evidence="1">Belongs to the LysR transcriptional regulatory family.</text>
</comment>
<dbReference type="EMBL" id="NOXU01000029">
    <property type="protein sequence ID" value="OYQ34234.1"/>
    <property type="molecule type" value="Genomic_DNA"/>
</dbReference>
<gene>
    <name evidence="6" type="ORF">CHU95_12355</name>
</gene>
<dbReference type="SUPFAM" id="SSF53850">
    <property type="entry name" value="Periplasmic binding protein-like II"/>
    <property type="match status" value="1"/>
</dbReference>
<dbReference type="InterPro" id="IPR000847">
    <property type="entry name" value="LysR_HTH_N"/>
</dbReference>
<evidence type="ECO:0000256" key="2">
    <source>
        <dbReference type="ARBA" id="ARBA00023015"/>
    </source>
</evidence>
<dbReference type="PRINTS" id="PR00039">
    <property type="entry name" value="HTHLYSR"/>
</dbReference>
<organism evidence="6 7">
    <name type="scientific">Niveispirillum lacus</name>
    <dbReference type="NCBI Taxonomy" id="1981099"/>
    <lineage>
        <taxon>Bacteria</taxon>
        <taxon>Pseudomonadati</taxon>
        <taxon>Pseudomonadota</taxon>
        <taxon>Alphaproteobacteria</taxon>
        <taxon>Rhodospirillales</taxon>
        <taxon>Azospirillaceae</taxon>
        <taxon>Niveispirillum</taxon>
    </lineage>
</organism>
<dbReference type="InterPro" id="IPR050950">
    <property type="entry name" value="HTH-type_LysR_regulators"/>
</dbReference>
<evidence type="ECO:0000313" key="7">
    <source>
        <dbReference type="Proteomes" id="UP000216998"/>
    </source>
</evidence>
<name>A0A255YZX5_9PROT</name>
<dbReference type="GO" id="GO:0003677">
    <property type="term" value="F:DNA binding"/>
    <property type="evidence" value="ECO:0007669"/>
    <property type="project" value="UniProtKB-KW"/>
</dbReference>